<dbReference type="PANTHER" id="PTHR30492">
    <property type="entry name" value="METHYLGLYOXAL SYNTHASE"/>
    <property type="match status" value="1"/>
</dbReference>
<dbReference type="SUPFAM" id="SSF52335">
    <property type="entry name" value="Methylglyoxal synthase-like"/>
    <property type="match status" value="2"/>
</dbReference>
<proteinExistence type="predicted"/>
<keyword evidence="2" id="KW-1185">Reference proteome</keyword>
<dbReference type="InterPro" id="IPR036914">
    <property type="entry name" value="MGS-like_dom_sf"/>
</dbReference>
<protein>
    <submittedName>
        <fullName evidence="1">Methylglyoxal synthase</fullName>
    </submittedName>
</protein>
<dbReference type="InterPro" id="IPR004363">
    <property type="entry name" value="Methylgl_synth"/>
</dbReference>
<accession>A0ABT9SYW5</accession>
<evidence type="ECO:0000313" key="1">
    <source>
        <dbReference type="EMBL" id="MDQ0010183.1"/>
    </source>
</evidence>
<dbReference type="PANTHER" id="PTHR30492:SF0">
    <property type="entry name" value="METHYLGLYOXAL SYNTHASE"/>
    <property type="match status" value="1"/>
</dbReference>
<sequence length="219" mass="23954">MAAAILDADGSDALDGVIHLAAPGDESIVAPEVRALKRLCLVHAKPYLITAASAVEWIEAERILCELTPRPPNGLRQQFARQAIALIAHDAWKPCLVEFVVRHFALLSGFSRRICTGTTGRRLNDLVRQQGWSGNEAWATCYESGPTGGDAQIADLVLSGQCQRVIFFHDVRVSHPHEADMLLLERAIAASTAEVVYFSGAAVAYRWAEAAEREVRDRP</sequence>
<dbReference type="Proteomes" id="UP001237737">
    <property type="component" value="Unassembled WGS sequence"/>
</dbReference>
<dbReference type="RefSeq" id="WP_306850238.1">
    <property type="nucleotide sequence ID" value="NZ_JAUSSK010000003.1"/>
</dbReference>
<dbReference type="EMBL" id="JAUSSK010000003">
    <property type="protein sequence ID" value="MDQ0010183.1"/>
    <property type="molecule type" value="Genomic_DNA"/>
</dbReference>
<name>A0ABT9SYW5_9GAMM</name>
<evidence type="ECO:0000313" key="2">
    <source>
        <dbReference type="Proteomes" id="UP001237737"/>
    </source>
</evidence>
<comment type="caution">
    <text evidence="1">The sequence shown here is derived from an EMBL/GenBank/DDBJ whole genome shotgun (WGS) entry which is preliminary data.</text>
</comment>
<gene>
    <name evidence="1" type="ORF">J2T07_002373</name>
</gene>
<organism evidence="1 2">
    <name type="scientific">Luteibacter jiangsuensis</name>
    <dbReference type="NCBI Taxonomy" id="637577"/>
    <lineage>
        <taxon>Bacteria</taxon>
        <taxon>Pseudomonadati</taxon>
        <taxon>Pseudomonadota</taxon>
        <taxon>Gammaproteobacteria</taxon>
        <taxon>Lysobacterales</taxon>
        <taxon>Rhodanobacteraceae</taxon>
        <taxon>Luteibacter</taxon>
    </lineage>
</organism>
<dbReference type="Gene3D" id="3.40.50.1380">
    <property type="entry name" value="Methylglyoxal synthase-like domain"/>
    <property type="match status" value="2"/>
</dbReference>
<reference evidence="1 2" key="1">
    <citation type="submission" date="2023-07" db="EMBL/GenBank/DDBJ databases">
        <title>Sorghum-associated microbial communities from plants grown in Nebraska, USA.</title>
        <authorList>
            <person name="Schachtman D."/>
        </authorList>
    </citation>
    <scope>NUCLEOTIDE SEQUENCE [LARGE SCALE GENOMIC DNA]</scope>
    <source>
        <strain evidence="1 2">CC60</strain>
    </source>
</reference>